<protein>
    <submittedName>
        <fullName evidence="1">F-box family protein</fullName>
    </submittedName>
</protein>
<evidence type="ECO:0000313" key="2">
    <source>
        <dbReference type="Proteomes" id="UP000436088"/>
    </source>
</evidence>
<evidence type="ECO:0000313" key="1">
    <source>
        <dbReference type="EMBL" id="KAE8653689.1"/>
    </source>
</evidence>
<organism evidence="1 2">
    <name type="scientific">Hibiscus syriacus</name>
    <name type="common">Rose of Sharon</name>
    <dbReference type="NCBI Taxonomy" id="106335"/>
    <lineage>
        <taxon>Eukaryota</taxon>
        <taxon>Viridiplantae</taxon>
        <taxon>Streptophyta</taxon>
        <taxon>Embryophyta</taxon>
        <taxon>Tracheophyta</taxon>
        <taxon>Spermatophyta</taxon>
        <taxon>Magnoliopsida</taxon>
        <taxon>eudicotyledons</taxon>
        <taxon>Gunneridae</taxon>
        <taxon>Pentapetalae</taxon>
        <taxon>rosids</taxon>
        <taxon>malvids</taxon>
        <taxon>Malvales</taxon>
        <taxon>Malvaceae</taxon>
        <taxon>Malvoideae</taxon>
        <taxon>Hibiscus</taxon>
    </lineage>
</organism>
<reference evidence="1" key="1">
    <citation type="submission" date="2019-09" db="EMBL/GenBank/DDBJ databases">
        <title>Draft genome information of white flower Hibiscus syriacus.</title>
        <authorList>
            <person name="Kim Y.-M."/>
        </authorList>
    </citation>
    <scope>NUCLEOTIDE SEQUENCE [LARGE SCALE GENOMIC DNA]</scope>
    <source>
        <strain evidence="1">YM2019G1</strain>
    </source>
</reference>
<dbReference type="AlphaFoldDB" id="A0A6A2X5T9"/>
<dbReference type="EMBL" id="VEPZ02001788">
    <property type="protein sequence ID" value="KAE8653689.1"/>
    <property type="molecule type" value="Genomic_DNA"/>
</dbReference>
<proteinExistence type="predicted"/>
<accession>A0A6A2X5T9</accession>
<gene>
    <name evidence="1" type="ORF">F3Y22_tig00117056pilonHSYRG00014</name>
</gene>
<comment type="caution">
    <text evidence="1">The sequence shown here is derived from an EMBL/GenBank/DDBJ whole genome shotgun (WGS) entry which is preliminary data.</text>
</comment>
<name>A0A6A2X5T9_HIBSY</name>
<keyword evidence="2" id="KW-1185">Reference proteome</keyword>
<sequence length="224" mass="26115">MVDLRQGPLTQWTWDFKTTVRPHHGSYGSDRCSRDNKHKCFELILRSINGVKSLTLCRWFFEQTMCKSLYSSSGGPELYFSRLKELWWIDCSMARHNINALLCFLKLCPNLERLYVTIDPKCYNLISSRSEKFSAIVSAPANINGLKVVKLEGFADKQMENLLSRRLIPLFRENNPVIISEAHGKCLKHLVKVAKLEKKGKYPYKFKMVENVDKRFLDHLHMNL</sequence>
<dbReference type="Proteomes" id="UP000436088">
    <property type="component" value="Unassembled WGS sequence"/>
</dbReference>